<accession>A0A399FB18</accession>
<name>A0A399FB18_9DEIN</name>
<evidence type="ECO:0000313" key="1">
    <source>
        <dbReference type="EMBL" id="RIH93323.1"/>
    </source>
</evidence>
<evidence type="ECO:0000313" key="2">
    <source>
        <dbReference type="Proteomes" id="UP000266178"/>
    </source>
</evidence>
<dbReference type="Proteomes" id="UP000266178">
    <property type="component" value="Unassembled WGS sequence"/>
</dbReference>
<gene>
    <name evidence="1" type="ORF">Mgrana_00767</name>
</gene>
<dbReference type="EMBL" id="QWLB01000007">
    <property type="protein sequence ID" value="RIH93323.1"/>
    <property type="molecule type" value="Genomic_DNA"/>
</dbReference>
<reference evidence="1 2" key="1">
    <citation type="submission" date="2018-08" db="EMBL/GenBank/DDBJ databases">
        <title>Meiothermus granaticius genome AF-68 sequencing project.</title>
        <authorList>
            <person name="Da Costa M.S."/>
            <person name="Albuquerque L."/>
            <person name="Raposo P."/>
            <person name="Froufe H.J.C."/>
            <person name="Barroso C.S."/>
            <person name="Egas C."/>
        </authorList>
    </citation>
    <scope>NUCLEOTIDE SEQUENCE [LARGE SCALE GENOMIC DNA]</scope>
    <source>
        <strain evidence="1 2">AF-68</strain>
    </source>
</reference>
<sequence length="398" mass="44813">MTNPQPQTQEQDFDLGRRLTALAMGMDRLERHLSGGQGALDSEGLVPIYLGSAWVPPDPLSSWGEVLERLEGLEQEARAYPQGPRRQFLLDMTDSLRAAAQLFAGQELGFAEKLERLVGVPAAPVAPDRLEALQSELDRLLSGMGYRQGPLAQRAARWEGERFVEPEQLESLFHSLMTEAQQRTDAQVFPTGDYTMRLNLVRGVPYSARCSFNQGQMDLNADLRFTPSGLKHLVCHEVFPGHSTQLLYTWEAARRGESSPDVLLCTANTVVGAIQEGIGDQGIHLIDWVETSDDALHLTLRRLRTAAATSAAWYQMEEGWPLEKVREFLREVAFPQETWLEGRLRFAAHPFRGPFIASYWFGDEAVREARERAGQRRAEFVSFLYGSMNSVQSMRMWA</sequence>
<proteinExistence type="predicted"/>
<dbReference type="OrthoDB" id="140419at2"/>
<protein>
    <recommendedName>
        <fullName evidence="3">DUF885 domain-containing protein</fullName>
    </recommendedName>
</protein>
<organism evidence="1 2">
    <name type="scientific">Meiothermus granaticius NBRC 107808</name>
    <dbReference type="NCBI Taxonomy" id="1227551"/>
    <lineage>
        <taxon>Bacteria</taxon>
        <taxon>Thermotogati</taxon>
        <taxon>Deinococcota</taxon>
        <taxon>Deinococci</taxon>
        <taxon>Thermales</taxon>
        <taxon>Thermaceae</taxon>
        <taxon>Meiothermus</taxon>
    </lineage>
</organism>
<keyword evidence="2" id="KW-1185">Reference proteome</keyword>
<dbReference type="AlphaFoldDB" id="A0A399FB18"/>
<dbReference type="RefSeq" id="WP_119356278.1">
    <property type="nucleotide sequence ID" value="NZ_BJXM01000002.1"/>
</dbReference>
<comment type="caution">
    <text evidence="1">The sequence shown here is derived from an EMBL/GenBank/DDBJ whole genome shotgun (WGS) entry which is preliminary data.</text>
</comment>
<evidence type="ECO:0008006" key="3">
    <source>
        <dbReference type="Google" id="ProtNLM"/>
    </source>
</evidence>